<dbReference type="PANTHER" id="PTHR43221">
    <property type="entry name" value="PROTEASE HTPX"/>
    <property type="match status" value="1"/>
</dbReference>
<dbReference type="RefSeq" id="WP_011277739.1">
    <property type="nucleotide sequence ID" value="NZ_BHWZ01000001.1"/>
</dbReference>
<feature type="transmembrane region" description="Helical" evidence="11">
    <location>
        <begin position="12"/>
        <end position="32"/>
    </location>
</feature>
<evidence type="ECO:0000256" key="10">
    <source>
        <dbReference type="ARBA" id="ARBA00023136"/>
    </source>
</evidence>
<evidence type="ECO:0000313" key="14">
    <source>
        <dbReference type="EMBL" id="ALU31588.1"/>
    </source>
</evidence>
<reference evidence="15 16" key="1">
    <citation type="submission" date="2015-12" db="EMBL/GenBank/DDBJ databases">
        <title>A stable core within a dynamic pangenome in Sulfolobus acidocaldarius.</title>
        <authorList>
            <person name="Anderson R."/>
            <person name="Kouris A."/>
            <person name="Seward C."/>
            <person name="Campbell K."/>
            <person name="Whitaker R."/>
        </authorList>
    </citation>
    <scope>NUCLEOTIDE SEQUENCE [LARGE SCALE GENOMIC DNA]</scope>
    <source>
        <strain evidence="13 16">GG12-C01-09</strain>
        <strain evidence="14 15">NG05B_CO5_07</strain>
    </source>
</reference>
<dbReference type="InterPro" id="IPR022919">
    <property type="entry name" value="Pept_M48_protease_HtpX"/>
</dbReference>
<name>A0A0U2WS16_9CREN</name>
<feature type="binding site" evidence="11">
    <location>
        <position position="137"/>
    </location>
    <ligand>
        <name>Zn(2+)</name>
        <dbReference type="ChEBI" id="CHEBI:29105"/>
        <note>catalytic</note>
    </ligand>
</feature>
<sequence length="307" mass="34511">MNVGRKLKTLMFLSGTLTIIAEGIITYLIVSIIGIPTIFTAIFLVILWLIQWLIAPYLVGRNTEEVGPGDPLYEIVRKIAMESKVPTPRVFISYEEYPNAFAFGNYITGKRVAVTKPLLDILNQDELEAVLAHEVGHIKHLDVEIGMALGLIPTIIGYVGNFLLFTGWTLLFFAGDEVELILGLAMLAIGGVLFVLTFLLQIFVLWFNRLRESFADFHSATLYKDKAPYLATALAKIQIYAQNIRTDPFTGIIITAPPIKLKENERDAEELVMKWLHEHISPFADILMTHPHPAKRVKMLYSILQGT</sequence>
<accession>A0A0U2WS16</accession>
<dbReference type="OrthoDB" id="28389at2157"/>
<proteinExistence type="inferred from homology"/>
<dbReference type="HAMAP" id="MF_00188">
    <property type="entry name" value="Pept_M48_protease_HtpX"/>
    <property type="match status" value="1"/>
</dbReference>
<evidence type="ECO:0000313" key="15">
    <source>
        <dbReference type="Proteomes" id="UP000060043"/>
    </source>
</evidence>
<dbReference type="Gene3D" id="3.30.2010.10">
    <property type="entry name" value="Metalloproteases ('zincins'), catalytic domain"/>
    <property type="match status" value="1"/>
</dbReference>
<keyword evidence="3 11" id="KW-0645">Protease</keyword>
<dbReference type="EMBL" id="CP013694">
    <property type="protein sequence ID" value="ALU28866.1"/>
    <property type="molecule type" value="Genomic_DNA"/>
</dbReference>
<dbReference type="EMBL" id="CP013695">
    <property type="protein sequence ID" value="ALU31588.1"/>
    <property type="molecule type" value="Genomic_DNA"/>
</dbReference>
<keyword evidence="10 11" id="KW-0472">Membrane</keyword>
<dbReference type="PANTHER" id="PTHR43221:SF2">
    <property type="entry name" value="PROTEASE HTPX HOMOLOG"/>
    <property type="match status" value="1"/>
</dbReference>
<evidence type="ECO:0000256" key="9">
    <source>
        <dbReference type="ARBA" id="ARBA00023049"/>
    </source>
</evidence>
<evidence type="ECO:0000256" key="1">
    <source>
        <dbReference type="ARBA" id="ARBA00009779"/>
    </source>
</evidence>
<keyword evidence="6 11" id="KW-0378">Hydrolase</keyword>
<dbReference type="OMA" id="DARQYIG"/>
<dbReference type="CDD" id="cd07338">
    <property type="entry name" value="M48B_HtpX_like"/>
    <property type="match status" value="1"/>
</dbReference>
<keyword evidence="4 11" id="KW-0812">Transmembrane</keyword>
<evidence type="ECO:0000313" key="16">
    <source>
        <dbReference type="Proteomes" id="UP000065473"/>
    </source>
</evidence>
<feature type="transmembrane region" description="Helical" evidence="11">
    <location>
        <begin position="148"/>
        <end position="174"/>
    </location>
</feature>
<dbReference type="GO" id="GO:0006508">
    <property type="term" value="P:proteolysis"/>
    <property type="evidence" value="ECO:0007669"/>
    <property type="project" value="UniProtKB-KW"/>
</dbReference>
<dbReference type="PaxDb" id="1435377-SUSAZ_03970"/>
<feature type="binding site" evidence="11">
    <location>
        <position position="212"/>
    </location>
    <ligand>
        <name>Zn(2+)</name>
        <dbReference type="ChEBI" id="CHEBI:29105"/>
        <note>catalytic</note>
    </ligand>
</feature>
<dbReference type="InterPro" id="IPR001915">
    <property type="entry name" value="Peptidase_M48"/>
</dbReference>
<gene>
    <name evidence="11" type="primary">htpX</name>
    <name evidence="13" type="ORF">ATY89_02065</name>
    <name evidence="14" type="ORF">ATZ20_05100</name>
</gene>
<feature type="domain" description="Peptidase M48" evidence="12">
    <location>
        <begin position="73"/>
        <end position="301"/>
    </location>
</feature>
<dbReference type="GO" id="GO:0004222">
    <property type="term" value="F:metalloendopeptidase activity"/>
    <property type="evidence" value="ECO:0007669"/>
    <property type="project" value="UniProtKB-UniRule"/>
</dbReference>
<keyword evidence="2 11" id="KW-1003">Cell membrane</keyword>
<dbReference type="Proteomes" id="UP000065473">
    <property type="component" value="Chromosome"/>
</dbReference>
<evidence type="ECO:0000313" key="13">
    <source>
        <dbReference type="EMBL" id="ALU28866.1"/>
    </source>
</evidence>
<keyword evidence="8 11" id="KW-1133">Transmembrane helix</keyword>
<evidence type="ECO:0000256" key="6">
    <source>
        <dbReference type="ARBA" id="ARBA00022801"/>
    </source>
</evidence>
<feature type="active site" evidence="11">
    <location>
        <position position="134"/>
    </location>
</feature>
<dbReference type="STRING" id="1435377.SUSAZ_03970"/>
<comment type="similarity">
    <text evidence="1 11">Belongs to the peptidase M48B family.</text>
</comment>
<evidence type="ECO:0000256" key="2">
    <source>
        <dbReference type="ARBA" id="ARBA00022475"/>
    </source>
</evidence>
<organism evidence="13 16">
    <name type="scientific">Sulfolobus acidocaldarius</name>
    <dbReference type="NCBI Taxonomy" id="2285"/>
    <lineage>
        <taxon>Archaea</taxon>
        <taxon>Thermoproteota</taxon>
        <taxon>Thermoprotei</taxon>
        <taxon>Sulfolobales</taxon>
        <taxon>Sulfolobaceae</taxon>
        <taxon>Sulfolobus</taxon>
    </lineage>
</organism>
<comment type="subcellular location">
    <subcellularLocation>
        <location evidence="11">Cell membrane</location>
        <topology evidence="11">Multi-pass membrane protein</topology>
    </subcellularLocation>
</comment>
<feature type="transmembrane region" description="Helical" evidence="11">
    <location>
        <begin position="180"/>
        <end position="207"/>
    </location>
</feature>
<comment type="cofactor">
    <cofactor evidence="11">
        <name>Zn(2+)</name>
        <dbReference type="ChEBI" id="CHEBI:29105"/>
    </cofactor>
    <text evidence="11">Binds 1 zinc ion per subunit.</text>
</comment>
<dbReference type="AlphaFoldDB" id="A0A0U2WS16"/>
<dbReference type="GeneID" id="14551385"/>
<evidence type="ECO:0000256" key="11">
    <source>
        <dbReference type="HAMAP-Rule" id="MF_00188"/>
    </source>
</evidence>
<keyword evidence="7 11" id="KW-0862">Zinc</keyword>
<dbReference type="Proteomes" id="UP000060043">
    <property type="component" value="Chromosome"/>
</dbReference>
<keyword evidence="5 11" id="KW-0479">Metal-binding</keyword>
<protein>
    <recommendedName>
        <fullName evidence="11">Protease HtpX homolog</fullName>
        <ecNumber evidence="11">3.4.24.-</ecNumber>
    </recommendedName>
</protein>
<evidence type="ECO:0000259" key="12">
    <source>
        <dbReference type="Pfam" id="PF01435"/>
    </source>
</evidence>
<dbReference type="GO" id="GO:0008270">
    <property type="term" value="F:zinc ion binding"/>
    <property type="evidence" value="ECO:0007669"/>
    <property type="project" value="UniProtKB-UniRule"/>
</dbReference>
<evidence type="ECO:0000256" key="5">
    <source>
        <dbReference type="ARBA" id="ARBA00022723"/>
    </source>
</evidence>
<feature type="transmembrane region" description="Helical" evidence="11">
    <location>
        <begin position="38"/>
        <end position="59"/>
    </location>
</feature>
<evidence type="ECO:0000256" key="3">
    <source>
        <dbReference type="ARBA" id="ARBA00022670"/>
    </source>
</evidence>
<dbReference type="GO" id="GO:0005886">
    <property type="term" value="C:plasma membrane"/>
    <property type="evidence" value="ECO:0007669"/>
    <property type="project" value="UniProtKB-SubCell"/>
</dbReference>
<dbReference type="EC" id="3.4.24.-" evidence="11"/>
<dbReference type="Pfam" id="PF01435">
    <property type="entry name" value="Peptidase_M48"/>
    <property type="match status" value="1"/>
</dbReference>
<evidence type="ECO:0000256" key="7">
    <source>
        <dbReference type="ARBA" id="ARBA00022833"/>
    </source>
</evidence>
<dbReference type="InterPro" id="IPR050083">
    <property type="entry name" value="HtpX_protease"/>
</dbReference>
<feature type="binding site" evidence="11">
    <location>
        <position position="133"/>
    </location>
    <ligand>
        <name>Zn(2+)</name>
        <dbReference type="ChEBI" id="CHEBI:29105"/>
        <note>catalytic</note>
    </ligand>
</feature>
<evidence type="ECO:0000256" key="4">
    <source>
        <dbReference type="ARBA" id="ARBA00022692"/>
    </source>
</evidence>
<keyword evidence="9 11" id="KW-0482">Metalloprotease</keyword>
<evidence type="ECO:0000256" key="8">
    <source>
        <dbReference type="ARBA" id="ARBA00022989"/>
    </source>
</evidence>